<organism evidence="2 3">
    <name type="scientific">Candidatus Magasanikbacteria bacterium CG_4_10_14_0_2_um_filter_37_12</name>
    <dbReference type="NCBI Taxonomy" id="1974637"/>
    <lineage>
        <taxon>Bacteria</taxon>
        <taxon>Candidatus Magasanikiibacteriota</taxon>
    </lineage>
</organism>
<dbReference type="EMBL" id="PFPK01000025">
    <property type="protein sequence ID" value="PIZ94944.1"/>
    <property type="molecule type" value="Genomic_DNA"/>
</dbReference>
<feature type="region of interest" description="Disordered" evidence="1">
    <location>
        <begin position="99"/>
        <end position="118"/>
    </location>
</feature>
<feature type="compositionally biased region" description="Polar residues" evidence="1">
    <location>
        <begin position="106"/>
        <end position="118"/>
    </location>
</feature>
<feature type="compositionally biased region" description="Polar residues" evidence="1">
    <location>
        <begin position="1"/>
        <end position="21"/>
    </location>
</feature>
<feature type="region of interest" description="Disordered" evidence="1">
    <location>
        <begin position="1"/>
        <end position="70"/>
    </location>
</feature>
<protein>
    <submittedName>
        <fullName evidence="2">Uncharacterized protein</fullName>
    </submittedName>
</protein>
<evidence type="ECO:0000313" key="2">
    <source>
        <dbReference type="EMBL" id="PIZ94944.1"/>
    </source>
</evidence>
<proteinExistence type="predicted"/>
<comment type="caution">
    <text evidence="2">The sequence shown here is derived from an EMBL/GenBank/DDBJ whole genome shotgun (WGS) entry which is preliminary data.</text>
</comment>
<name>A0A2M7V862_9BACT</name>
<evidence type="ECO:0000313" key="3">
    <source>
        <dbReference type="Proteomes" id="UP000228568"/>
    </source>
</evidence>
<reference evidence="3" key="1">
    <citation type="submission" date="2017-09" db="EMBL/GenBank/DDBJ databases">
        <title>Depth-based differentiation of microbial function through sediment-hosted aquifers and enrichment of novel symbionts in the deep terrestrial subsurface.</title>
        <authorList>
            <person name="Probst A.J."/>
            <person name="Ladd B."/>
            <person name="Jarett J.K."/>
            <person name="Geller-Mcgrath D.E."/>
            <person name="Sieber C.M.K."/>
            <person name="Emerson J.B."/>
            <person name="Anantharaman K."/>
            <person name="Thomas B.C."/>
            <person name="Malmstrom R."/>
            <person name="Stieglmeier M."/>
            <person name="Klingl A."/>
            <person name="Woyke T."/>
            <person name="Ryan C.M."/>
            <person name="Banfield J.F."/>
        </authorList>
    </citation>
    <scope>NUCLEOTIDE SEQUENCE [LARGE SCALE GENOMIC DNA]</scope>
</reference>
<dbReference type="Proteomes" id="UP000228568">
    <property type="component" value="Unassembled WGS sequence"/>
</dbReference>
<accession>A0A2M7V862</accession>
<gene>
    <name evidence="2" type="ORF">COX81_02180</name>
</gene>
<feature type="compositionally biased region" description="Polar residues" evidence="1">
    <location>
        <begin position="45"/>
        <end position="67"/>
    </location>
</feature>
<dbReference type="AlphaFoldDB" id="A0A2M7V862"/>
<sequence>MPRTTSFRASSHAQDLSTMKLNQYKDREAATTSIGRAISRDRSSGPMTSVSRAGQNSSEARTSINDDQTAKRSIYDDNYVDENRERLRYQHIRELIKQRKAEEEAGQTSNPKSVYDTSINTTPGFKRYGVTGYARQMSKMRRLNPASYKNIDKKDQDYFLDVVESHAKATSTGKGYGRLARRNMKMKIEQDRQAGKISYADSKDMKRMVNQLPKSGKIFG</sequence>
<evidence type="ECO:0000256" key="1">
    <source>
        <dbReference type="SAM" id="MobiDB-lite"/>
    </source>
</evidence>